<dbReference type="GO" id="GO:0043007">
    <property type="term" value="P:maintenance of rDNA"/>
    <property type="evidence" value="ECO:0007669"/>
    <property type="project" value="TreeGrafter"/>
</dbReference>
<dbReference type="InParanoid" id="A0A3N4LQ98"/>
<feature type="compositionally biased region" description="Low complexity" evidence="5">
    <location>
        <begin position="145"/>
        <end position="159"/>
    </location>
</feature>
<evidence type="ECO:0000256" key="1">
    <source>
        <dbReference type="ARBA" id="ARBA00004127"/>
    </source>
</evidence>
<evidence type="ECO:0000313" key="8">
    <source>
        <dbReference type="Proteomes" id="UP000267821"/>
    </source>
</evidence>
<keyword evidence="2 6" id="KW-0812">Transmembrane</keyword>
<protein>
    <recommendedName>
        <fullName evidence="9">Nuclear rim protein 1</fullName>
    </recommendedName>
</protein>
<evidence type="ECO:0000256" key="6">
    <source>
        <dbReference type="SAM" id="Phobius"/>
    </source>
</evidence>
<dbReference type="Pfam" id="PF10332">
    <property type="entry name" value="DUF2418"/>
    <property type="match status" value="1"/>
</dbReference>
<accession>A0A3N4LQ98</accession>
<keyword evidence="3 6" id="KW-1133">Transmembrane helix</keyword>
<keyword evidence="8" id="KW-1185">Reference proteome</keyword>
<organism evidence="7 8">
    <name type="scientific">Terfezia boudieri ATCC MYA-4762</name>
    <dbReference type="NCBI Taxonomy" id="1051890"/>
    <lineage>
        <taxon>Eukaryota</taxon>
        <taxon>Fungi</taxon>
        <taxon>Dikarya</taxon>
        <taxon>Ascomycota</taxon>
        <taxon>Pezizomycotina</taxon>
        <taxon>Pezizomycetes</taxon>
        <taxon>Pezizales</taxon>
        <taxon>Pezizaceae</taxon>
        <taxon>Terfezia</taxon>
    </lineage>
</organism>
<feature type="transmembrane region" description="Helical" evidence="6">
    <location>
        <begin position="99"/>
        <end position="117"/>
    </location>
</feature>
<evidence type="ECO:0000256" key="2">
    <source>
        <dbReference type="ARBA" id="ARBA00022692"/>
    </source>
</evidence>
<comment type="subcellular location">
    <subcellularLocation>
        <location evidence="1">Endomembrane system</location>
        <topology evidence="1">Multi-pass membrane protein</topology>
    </subcellularLocation>
</comment>
<feature type="compositionally biased region" description="Polar residues" evidence="5">
    <location>
        <begin position="374"/>
        <end position="384"/>
    </location>
</feature>
<feature type="transmembrane region" description="Helical" evidence="6">
    <location>
        <begin position="183"/>
        <end position="202"/>
    </location>
</feature>
<dbReference type="PANTHER" id="PTHR28293">
    <property type="entry name" value="NUCLEAR RIM PROTEIN 1"/>
    <property type="match status" value="1"/>
</dbReference>
<dbReference type="Proteomes" id="UP000267821">
    <property type="component" value="Unassembled WGS sequence"/>
</dbReference>
<dbReference type="OrthoDB" id="3363151at2759"/>
<keyword evidence="4 6" id="KW-0472">Membrane</keyword>
<dbReference type="GO" id="GO:0012505">
    <property type="term" value="C:endomembrane system"/>
    <property type="evidence" value="ECO:0007669"/>
    <property type="project" value="UniProtKB-SubCell"/>
</dbReference>
<evidence type="ECO:0000313" key="7">
    <source>
        <dbReference type="EMBL" id="RPB25074.1"/>
    </source>
</evidence>
<feature type="region of interest" description="Disordered" evidence="5">
    <location>
        <begin position="138"/>
        <end position="162"/>
    </location>
</feature>
<feature type="region of interest" description="Disordered" evidence="5">
    <location>
        <begin position="345"/>
        <end position="384"/>
    </location>
</feature>
<evidence type="ECO:0000256" key="5">
    <source>
        <dbReference type="SAM" id="MobiDB-lite"/>
    </source>
</evidence>
<name>A0A3N4LQ98_9PEZI</name>
<feature type="compositionally biased region" description="Polar residues" evidence="5">
    <location>
        <begin position="514"/>
        <end position="535"/>
    </location>
</feature>
<dbReference type="InterPro" id="IPR018819">
    <property type="entry name" value="Nur1/Mug154"/>
</dbReference>
<reference evidence="7 8" key="1">
    <citation type="journal article" date="2018" name="Nat. Ecol. Evol.">
        <title>Pezizomycetes genomes reveal the molecular basis of ectomycorrhizal truffle lifestyle.</title>
        <authorList>
            <person name="Murat C."/>
            <person name="Payen T."/>
            <person name="Noel B."/>
            <person name="Kuo A."/>
            <person name="Morin E."/>
            <person name="Chen J."/>
            <person name="Kohler A."/>
            <person name="Krizsan K."/>
            <person name="Balestrini R."/>
            <person name="Da Silva C."/>
            <person name="Montanini B."/>
            <person name="Hainaut M."/>
            <person name="Levati E."/>
            <person name="Barry K.W."/>
            <person name="Belfiori B."/>
            <person name="Cichocki N."/>
            <person name="Clum A."/>
            <person name="Dockter R.B."/>
            <person name="Fauchery L."/>
            <person name="Guy J."/>
            <person name="Iotti M."/>
            <person name="Le Tacon F."/>
            <person name="Lindquist E.A."/>
            <person name="Lipzen A."/>
            <person name="Malagnac F."/>
            <person name="Mello A."/>
            <person name="Molinier V."/>
            <person name="Miyauchi S."/>
            <person name="Poulain J."/>
            <person name="Riccioni C."/>
            <person name="Rubini A."/>
            <person name="Sitrit Y."/>
            <person name="Splivallo R."/>
            <person name="Traeger S."/>
            <person name="Wang M."/>
            <person name="Zifcakova L."/>
            <person name="Wipf D."/>
            <person name="Zambonelli A."/>
            <person name="Paolocci F."/>
            <person name="Nowrousian M."/>
            <person name="Ottonello S."/>
            <person name="Baldrian P."/>
            <person name="Spatafora J.W."/>
            <person name="Henrissat B."/>
            <person name="Nagy L.G."/>
            <person name="Aury J.M."/>
            <person name="Wincker P."/>
            <person name="Grigoriev I.V."/>
            <person name="Bonfante P."/>
            <person name="Martin F.M."/>
        </authorList>
    </citation>
    <scope>NUCLEOTIDE SEQUENCE [LARGE SCALE GENOMIC DNA]</scope>
    <source>
        <strain evidence="7 8">ATCC MYA-4762</strain>
    </source>
</reference>
<dbReference type="AlphaFoldDB" id="A0A3N4LQ98"/>
<dbReference type="PANTHER" id="PTHR28293:SF1">
    <property type="entry name" value="NUCLEAR RIM PROTEIN 1"/>
    <property type="match status" value="1"/>
</dbReference>
<feature type="compositionally biased region" description="Basic and acidic residues" evidence="5">
    <location>
        <begin position="467"/>
        <end position="479"/>
    </location>
</feature>
<feature type="region of interest" description="Disordered" evidence="5">
    <location>
        <begin position="467"/>
        <end position="495"/>
    </location>
</feature>
<gene>
    <name evidence="7" type="ORF">L211DRAFT_836933</name>
</gene>
<feature type="transmembrane region" description="Helical" evidence="6">
    <location>
        <begin position="222"/>
        <end position="241"/>
    </location>
</feature>
<feature type="compositionally biased region" description="Basic and acidic residues" evidence="5">
    <location>
        <begin position="354"/>
        <end position="367"/>
    </location>
</feature>
<evidence type="ECO:0000256" key="4">
    <source>
        <dbReference type="ARBA" id="ARBA00023136"/>
    </source>
</evidence>
<feature type="region of interest" description="Disordered" evidence="5">
    <location>
        <begin position="514"/>
        <end position="548"/>
    </location>
</feature>
<proteinExistence type="predicted"/>
<dbReference type="STRING" id="1051890.A0A3N4LQ98"/>
<dbReference type="GO" id="GO:0007096">
    <property type="term" value="P:regulation of exit from mitosis"/>
    <property type="evidence" value="ECO:0007669"/>
    <property type="project" value="TreeGrafter"/>
</dbReference>
<sequence>MPRLIRRQSVRDRILSFLNPLDHALDLYTYIESYDWDGVQSTTSTPLGIALNILLFLARVNCSNGAYQGWEDVLIKSTSGKTYGRGWGSLRNTGYFLRYLSWFLAVISAVNSVMCFTKKKKYRMFESNIEIVPRTPNARRVPVNSSPSASPLSTLLSPSKSRHHKYTSTTDVWEVSVWDPTPISLRVFSLFSPAHCAIYFLMLPVTVSSNYLFPSSTSGTTTYLTVLFIEALLSLQLGWLASSFTQQMKDRALVQREVLREYDSKYVHPRLGTLKWDVATQTMDDHFEASVEIYTPQYNRQGFTTHANPNYSEYTTNCAYSSTSGVAATPQIENQLRREQNQYYSTGRLSNQFKTDEETPIKSEWAGRRGRFGSNKTSGAASGANISGVQERNYERQPQQQQQQQDRVKRGLDAFTTIYPDIEDDADKPAFSNSQPLRTNNVILNTPTLQPKRRGLDNHVFSTAAHPEKTARTQDRTSGRDIGTPRRPTFISGVINPNSVGMNGLVNMAVENSRGLSPSKMSSPVKSRARTSSYGASLGMGAFGTPKR</sequence>
<evidence type="ECO:0008006" key="9">
    <source>
        <dbReference type="Google" id="ProtNLM"/>
    </source>
</evidence>
<dbReference type="EMBL" id="ML121539">
    <property type="protein sequence ID" value="RPB25074.1"/>
    <property type="molecule type" value="Genomic_DNA"/>
</dbReference>
<evidence type="ECO:0000256" key="3">
    <source>
        <dbReference type="ARBA" id="ARBA00022989"/>
    </source>
</evidence>